<dbReference type="EMBL" id="KN825262">
    <property type="protein sequence ID" value="KIK92606.1"/>
    <property type="molecule type" value="Genomic_DNA"/>
</dbReference>
<reference evidence="2" key="2">
    <citation type="submission" date="2015-01" db="EMBL/GenBank/DDBJ databases">
        <title>Evolutionary Origins and Diversification of the Mycorrhizal Mutualists.</title>
        <authorList>
            <consortium name="DOE Joint Genome Institute"/>
            <consortium name="Mycorrhizal Genomics Consortium"/>
            <person name="Kohler A."/>
            <person name="Kuo A."/>
            <person name="Nagy L.G."/>
            <person name="Floudas D."/>
            <person name="Copeland A."/>
            <person name="Barry K.W."/>
            <person name="Cichocki N."/>
            <person name="Veneault-Fourrey C."/>
            <person name="LaButti K."/>
            <person name="Lindquist E.A."/>
            <person name="Lipzen A."/>
            <person name="Lundell T."/>
            <person name="Morin E."/>
            <person name="Murat C."/>
            <person name="Riley R."/>
            <person name="Ohm R."/>
            <person name="Sun H."/>
            <person name="Tunlid A."/>
            <person name="Henrissat B."/>
            <person name="Grigoriev I.V."/>
            <person name="Hibbett D.S."/>
            <person name="Martin F."/>
        </authorList>
    </citation>
    <scope>NUCLEOTIDE SEQUENCE [LARGE SCALE GENOMIC DNA]</scope>
    <source>
        <strain evidence="2">Ve08.2h10</strain>
    </source>
</reference>
<keyword evidence="2" id="KW-1185">Reference proteome</keyword>
<sequence length="266" mass="30581">MMQENPTGGSVHQWASAYSPLSPSSKVQAIKALNTLKPTKIKLFPSLPKVIFMVDREVKVPSSLDSAYSLGIHVVVTELAKAKQYTPLMLFTVANMFHLHKEGYLLKKTKSSINVTIHHLLDLSQFEAEETTDALTWQEAWQCKISWLAEVAEPVIHEHWSWHFSTLLKDEAIHNNFKAILSFDIRMHSCYAAQPFQHDECDWQVHLQVVIYDVVKEELWNSPLVRTITPLHAMSPMMHQPHTSHCFSEFKEETTVKGKRTYTKML</sequence>
<organism evidence="1 2">
    <name type="scientific">Paxillus rubicundulus Ve08.2h10</name>
    <dbReference type="NCBI Taxonomy" id="930991"/>
    <lineage>
        <taxon>Eukaryota</taxon>
        <taxon>Fungi</taxon>
        <taxon>Dikarya</taxon>
        <taxon>Basidiomycota</taxon>
        <taxon>Agaricomycotina</taxon>
        <taxon>Agaricomycetes</taxon>
        <taxon>Agaricomycetidae</taxon>
        <taxon>Boletales</taxon>
        <taxon>Paxilineae</taxon>
        <taxon>Paxillaceae</taxon>
        <taxon>Paxillus</taxon>
    </lineage>
</organism>
<dbReference type="HOGENOM" id="CLU_043065_0_0_1"/>
<accession>A0A0D0DUD2</accession>
<gene>
    <name evidence="1" type="ORF">PAXRUDRAFT_13136</name>
</gene>
<dbReference type="AlphaFoldDB" id="A0A0D0DUD2"/>
<evidence type="ECO:0000313" key="1">
    <source>
        <dbReference type="EMBL" id="KIK92606.1"/>
    </source>
</evidence>
<proteinExistence type="predicted"/>
<dbReference type="Proteomes" id="UP000054538">
    <property type="component" value="Unassembled WGS sequence"/>
</dbReference>
<dbReference type="OrthoDB" id="3259848at2759"/>
<evidence type="ECO:0000313" key="2">
    <source>
        <dbReference type="Proteomes" id="UP000054538"/>
    </source>
</evidence>
<protein>
    <submittedName>
        <fullName evidence="1">Uncharacterized protein</fullName>
    </submittedName>
</protein>
<dbReference type="InParanoid" id="A0A0D0DUD2"/>
<dbReference type="STRING" id="930991.A0A0D0DUD2"/>
<reference evidence="1 2" key="1">
    <citation type="submission" date="2014-04" db="EMBL/GenBank/DDBJ databases">
        <authorList>
            <consortium name="DOE Joint Genome Institute"/>
            <person name="Kuo A."/>
            <person name="Kohler A."/>
            <person name="Jargeat P."/>
            <person name="Nagy L.G."/>
            <person name="Floudas D."/>
            <person name="Copeland A."/>
            <person name="Barry K.W."/>
            <person name="Cichocki N."/>
            <person name="Veneault-Fourrey C."/>
            <person name="LaButti K."/>
            <person name="Lindquist E.A."/>
            <person name="Lipzen A."/>
            <person name="Lundell T."/>
            <person name="Morin E."/>
            <person name="Murat C."/>
            <person name="Sun H."/>
            <person name="Tunlid A."/>
            <person name="Henrissat B."/>
            <person name="Grigoriev I.V."/>
            <person name="Hibbett D.S."/>
            <person name="Martin F."/>
            <person name="Nordberg H.P."/>
            <person name="Cantor M.N."/>
            <person name="Hua S.X."/>
        </authorList>
    </citation>
    <scope>NUCLEOTIDE SEQUENCE [LARGE SCALE GENOMIC DNA]</scope>
    <source>
        <strain evidence="1 2">Ve08.2h10</strain>
    </source>
</reference>
<name>A0A0D0DUD2_9AGAM</name>